<name>A0ABV5M213_9ACTN</name>
<dbReference type="InterPro" id="IPR047057">
    <property type="entry name" value="MerR_fam"/>
</dbReference>
<feature type="compositionally biased region" description="Basic residues" evidence="5">
    <location>
        <begin position="295"/>
        <end position="307"/>
    </location>
</feature>
<dbReference type="InterPro" id="IPR000551">
    <property type="entry name" value="MerR-type_HTH_dom"/>
</dbReference>
<dbReference type="Proteomes" id="UP001589608">
    <property type="component" value="Unassembled WGS sequence"/>
</dbReference>
<dbReference type="InterPro" id="IPR009061">
    <property type="entry name" value="DNA-bd_dom_put_sf"/>
</dbReference>
<dbReference type="RefSeq" id="WP_223105543.1">
    <property type="nucleotide sequence ID" value="NZ_JBHMCA010000018.1"/>
</dbReference>
<organism evidence="7 8">
    <name type="scientific">Dactylosporangium vinaceum</name>
    <dbReference type="NCBI Taxonomy" id="53362"/>
    <lineage>
        <taxon>Bacteria</taxon>
        <taxon>Bacillati</taxon>
        <taxon>Actinomycetota</taxon>
        <taxon>Actinomycetes</taxon>
        <taxon>Micromonosporales</taxon>
        <taxon>Micromonosporaceae</taxon>
        <taxon>Dactylosporangium</taxon>
    </lineage>
</organism>
<dbReference type="Gene3D" id="1.10.1660.10">
    <property type="match status" value="1"/>
</dbReference>
<dbReference type="InterPro" id="IPR036249">
    <property type="entry name" value="Thioredoxin-like_sf"/>
</dbReference>
<comment type="caution">
    <text evidence="7">The sequence shown here is derived from an EMBL/GenBank/DDBJ whole genome shotgun (WGS) entry which is preliminary data.</text>
</comment>
<feature type="coiled-coil region" evidence="4">
    <location>
        <begin position="83"/>
        <end position="110"/>
    </location>
</feature>
<keyword evidence="3" id="KW-0804">Transcription</keyword>
<keyword evidence="2" id="KW-0238">DNA-binding</keyword>
<evidence type="ECO:0000256" key="2">
    <source>
        <dbReference type="ARBA" id="ARBA00023125"/>
    </source>
</evidence>
<evidence type="ECO:0000313" key="7">
    <source>
        <dbReference type="EMBL" id="MFB9442898.1"/>
    </source>
</evidence>
<feature type="region of interest" description="Disordered" evidence="5">
    <location>
        <begin position="287"/>
        <end position="307"/>
    </location>
</feature>
<evidence type="ECO:0000313" key="8">
    <source>
        <dbReference type="Proteomes" id="UP001589608"/>
    </source>
</evidence>
<dbReference type="PANTHER" id="PTHR30204:SF94">
    <property type="entry name" value="HEAVY METAL-DEPENDENT TRANSCRIPTIONAL REGULATOR HI_0293-RELATED"/>
    <property type="match status" value="1"/>
</dbReference>
<dbReference type="SUPFAM" id="SSF52833">
    <property type="entry name" value="Thioredoxin-like"/>
    <property type="match status" value="1"/>
</dbReference>
<evidence type="ECO:0000256" key="4">
    <source>
        <dbReference type="SAM" id="Coils"/>
    </source>
</evidence>
<keyword evidence="4" id="KW-0175">Coiled coil</keyword>
<feature type="domain" description="HTH merR-type" evidence="6">
    <location>
        <begin position="1"/>
        <end position="68"/>
    </location>
</feature>
<keyword evidence="8" id="KW-1185">Reference proteome</keyword>
<dbReference type="SMART" id="SM00422">
    <property type="entry name" value="HTH_MERR"/>
    <property type="match status" value="1"/>
</dbReference>
<evidence type="ECO:0000256" key="1">
    <source>
        <dbReference type="ARBA" id="ARBA00023015"/>
    </source>
</evidence>
<dbReference type="EMBL" id="JBHMCA010000018">
    <property type="protein sequence ID" value="MFB9442898.1"/>
    <property type="molecule type" value="Genomic_DNA"/>
</dbReference>
<evidence type="ECO:0000256" key="3">
    <source>
        <dbReference type="ARBA" id="ARBA00023163"/>
    </source>
</evidence>
<dbReference type="Gene3D" id="3.40.30.10">
    <property type="entry name" value="Glutaredoxin"/>
    <property type="match status" value="1"/>
</dbReference>
<protein>
    <submittedName>
        <fullName evidence="7">MerR family transcriptional regulator</fullName>
    </submittedName>
</protein>
<keyword evidence="1" id="KW-0805">Transcription regulation</keyword>
<dbReference type="PROSITE" id="PS50937">
    <property type="entry name" value="HTH_MERR_2"/>
    <property type="match status" value="1"/>
</dbReference>
<evidence type="ECO:0000259" key="6">
    <source>
        <dbReference type="PROSITE" id="PS50937"/>
    </source>
</evidence>
<sequence>MRAGELARRSGTTIRALRYYESVGLVVPRRLANGYREYDPIAERLVVQIRELTALGLSVEETRPFVESIAAGADESDVRAAALETYRSAIAGLQTRIGQLTAQRDALEARLALASTVVDFGDLVGRELPDEQVFATNGDAVNYRHLGPGRTILFIYPLTGRHGVDLRDGLLEIPGARAPEQVRWFRDHHGELLTAGAARVFGLSAQSAGYQQELAHQLCLQYPLIPDPRLTLAAALGLPTHTAAGRTFYRRLTLVVTGGVVEHVFHPIPAPPTHANEVLRWLHRTAPGRPSARGSRIRATTRAKRNE</sequence>
<gene>
    <name evidence="7" type="ORF">ACFFTR_07380</name>
</gene>
<dbReference type="PANTHER" id="PTHR30204">
    <property type="entry name" value="REDOX-CYCLING DRUG-SENSING TRANSCRIPTIONAL ACTIVATOR SOXR"/>
    <property type="match status" value="1"/>
</dbReference>
<reference evidence="7 8" key="1">
    <citation type="submission" date="2024-09" db="EMBL/GenBank/DDBJ databases">
        <authorList>
            <person name="Sun Q."/>
            <person name="Mori K."/>
        </authorList>
    </citation>
    <scope>NUCLEOTIDE SEQUENCE [LARGE SCALE GENOMIC DNA]</scope>
    <source>
        <strain evidence="7 8">JCM 3307</strain>
    </source>
</reference>
<dbReference type="SUPFAM" id="SSF46955">
    <property type="entry name" value="Putative DNA-binding domain"/>
    <property type="match status" value="1"/>
</dbReference>
<evidence type="ECO:0000256" key="5">
    <source>
        <dbReference type="SAM" id="MobiDB-lite"/>
    </source>
</evidence>
<proteinExistence type="predicted"/>
<accession>A0ABV5M213</accession>
<dbReference type="Pfam" id="PF13411">
    <property type="entry name" value="MerR_1"/>
    <property type="match status" value="1"/>
</dbReference>